<dbReference type="Proteomes" id="UP000036458">
    <property type="component" value="Chromosome"/>
</dbReference>
<evidence type="ECO:0000259" key="2">
    <source>
        <dbReference type="Pfam" id="PF13439"/>
    </source>
</evidence>
<evidence type="ECO:0000259" key="1">
    <source>
        <dbReference type="Pfam" id="PF00534"/>
    </source>
</evidence>
<dbReference type="KEGG" id="ruf:TH63_02810"/>
<proteinExistence type="predicted"/>
<evidence type="ECO:0000313" key="4">
    <source>
        <dbReference type="Proteomes" id="UP000036458"/>
    </source>
</evidence>
<name>A0A0H4VM25_9BACT</name>
<evidence type="ECO:0008006" key="5">
    <source>
        <dbReference type="Google" id="ProtNLM"/>
    </source>
</evidence>
<dbReference type="CDD" id="cd03811">
    <property type="entry name" value="GT4_GT28_WabH-like"/>
    <property type="match status" value="1"/>
</dbReference>
<dbReference type="PATRIC" id="fig|1379910.4.peg.604"/>
<dbReference type="RefSeq" id="WP_048919596.1">
    <property type="nucleotide sequence ID" value="NZ_CP010777.1"/>
</dbReference>
<reference evidence="3 4" key="1">
    <citation type="submission" date="2015-01" db="EMBL/GenBank/DDBJ databases">
        <title>Rufibacter sp./DG31D/ whole genome sequencing.</title>
        <authorList>
            <person name="Kim M.K."/>
            <person name="Srinivasan S."/>
            <person name="Lee J.-J."/>
        </authorList>
    </citation>
    <scope>NUCLEOTIDE SEQUENCE [LARGE SCALE GENOMIC DNA]</scope>
    <source>
        <strain evidence="3 4">DG31D</strain>
    </source>
</reference>
<feature type="domain" description="Glycosyl transferase family 1" evidence="1">
    <location>
        <begin position="184"/>
        <end position="334"/>
    </location>
</feature>
<dbReference type="Gene3D" id="3.40.50.2000">
    <property type="entry name" value="Glycogen Phosphorylase B"/>
    <property type="match status" value="2"/>
</dbReference>
<dbReference type="Pfam" id="PF00534">
    <property type="entry name" value="Glycos_transf_1"/>
    <property type="match status" value="1"/>
</dbReference>
<dbReference type="InterPro" id="IPR028098">
    <property type="entry name" value="Glyco_trans_4-like_N"/>
</dbReference>
<organism evidence="3 4">
    <name type="scientific">Rufibacter radiotolerans</name>
    <dbReference type="NCBI Taxonomy" id="1379910"/>
    <lineage>
        <taxon>Bacteria</taxon>
        <taxon>Pseudomonadati</taxon>
        <taxon>Bacteroidota</taxon>
        <taxon>Cytophagia</taxon>
        <taxon>Cytophagales</taxon>
        <taxon>Hymenobacteraceae</taxon>
        <taxon>Rufibacter</taxon>
    </lineage>
</organism>
<feature type="domain" description="Glycosyltransferase subfamily 4-like N-terminal" evidence="2">
    <location>
        <begin position="15"/>
        <end position="167"/>
    </location>
</feature>
<dbReference type="AlphaFoldDB" id="A0A0H4VM25"/>
<dbReference type="OrthoDB" id="9811239at2"/>
<sequence length="357" mass="40182">MTKKNVLCLIGSLGVGGAEVLLVNTIKLLNAKYNFIVVYLNNPDTLLAQLSGVEAINLNFKGKLDIFSSSQRLKKIISDRKVDIVHAHLYWPTLIGRLGTPKKVKFVFTVHSILSQDAFSANKLSLLAEKLTYSQNQVAVFVSNAAREDYRKYVGLKGANYVVNNFIADDFYLPENKRGPEFLPQSLKLVSVGNLKEAKNFPFLLAAFEKLKEYKITLDIYGEGHLRDELQRQINEKGLHNVRLCGSANNVPEILKNYDMFIISSIYEGFALAPLEAMAVGLPCMLSDIPSLHEVAGTSALFFDLKDDTEFNEKVLEVYNNPERLAFLSKEGYEKAKKYRKVVFEEALSNVYNNCFL</sequence>
<dbReference type="InterPro" id="IPR001296">
    <property type="entry name" value="Glyco_trans_1"/>
</dbReference>
<dbReference type="SUPFAM" id="SSF53756">
    <property type="entry name" value="UDP-Glycosyltransferase/glycogen phosphorylase"/>
    <property type="match status" value="1"/>
</dbReference>
<protein>
    <recommendedName>
        <fullName evidence="5">Glycosyltransferase</fullName>
    </recommendedName>
</protein>
<dbReference type="EMBL" id="CP010777">
    <property type="protein sequence ID" value="AKQ44799.1"/>
    <property type="molecule type" value="Genomic_DNA"/>
</dbReference>
<dbReference type="PANTHER" id="PTHR46401">
    <property type="entry name" value="GLYCOSYLTRANSFERASE WBBK-RELATED"/>
    <property type="match status" value="1"/>
</dbReference>
<accession>A0A0H4VM25</accession>
<dbReference type="Pfam" id="PF13439">
    <property type="entry name" value="Glyco_transf_4"/>
    <property type="match status" value="1"/>
</dbReference>
<dbReference type="STRING" id="1379910.TH63_02810"/>
<dbReference type="GO" id="GO:0016757">
    <property type="term" value="F:glycosyltransferase activity"/>
    <property type="evidence" value="ECO:0007669"/>
    <property type="project" value="InterPro"/>
</dbReference>
<dbReference type="PANTHER" id="PTHR46401:SF8">
    <property type="entry name" value="BLL6006 PROTEIN"/>
    <property type="match status" value="1"/>
</dbReference>
<evidence type="ECO:0000313" key="3">
    <source>
        <dbReference type="EMBL" id="AKQ44799.1"/>
    </source>
</evidence>
<gene>
    <name evidence="3" type="ORF">TH63_02810</name>
</gene>
<keyword evidence="4" id="KW-1185">Reference proteome</keyword>